<sequence>YYCGNDTIGRHADNEQYVNYSKALRGLGVCQNSSP</sequence>
<dbReference type="AlphaFoldDB" id="X1QBV4"/>
<proteinExistence type="predicted"/>
<comment type="caution">
    <text evidence="1">The sequence shown here is derived from an EMBL/GenBank/DDBJ whole genome shotgun (WGS) entry which is preliminary data.</text>
</comment>
<reference evidence="1" key="1">
    <citation type="journal article" date="2014" name="Front. Microbiol.">
        <title>High frequency of phylogenetically diverse reductive dehalogenase-homologous genes in deep subseafloor sedimentary metagenomes.</title>
        <authorList>
            <person name="Kawai M."/>
            <person name="Futagami T."/>
            <person name="Toyoda A."/>
            <person name="Takaki Y."/>
            <person name="Nishi S."/>
            <person name="Hori S."/>
            <person name="Arai W."/>
            <person name="Tsubouchi T."/>
            <person name="Morono Y."/>
            <person name="Uchiyama I."/>
            <person name="Ito T."/>
            <person name="Fujiyama A."/>
            <person name="Inagaki F."/>
            <person name="Takami H."/>
        </authorList>
    </citation>
    <scope>NUCLEOTIDE SEQUENCE</scope>
    <source>
        <strain evidence="1">Expedition CK06-06</strain>
    </source>
</reference>
<evidence type="ECO:0000313" key="1">
    <source>
        <dbReference type="EMBL" id="GAI40769.1"/>
    </source>
</evidence>
<organism evidence="1">
    <name type="scientific">marine sediment metagenome</name>
    <dbReference type="NCBI Taxonomy" id="412755"/>
    <lineage>
        <taxon>unclassified sequences</taxon>
        <taxon>metagenomes</taxon>
        <taxon>ecological metagenomes</taxon>
    </lineage>
</organism>
<feature type="non-terminal residue" evidence="1">
    <location>
        <position position="1"/>
    </location>
</feature>
<gene>
    <name evidence="1" type="ORF">S06H3_51992</name>
</gene>
<name>X1QBV4_9ZZZZ</name>
<accession>X1QBV4</accession>
<dbReference type="EMBL" id="BARV01033034">
    <property type="protein sequence ID" value="GAI40769.1"/>
    <property type="molecule type" value="Genomic_DNA"/>
</dbReference>
<protein>
    <submittedName>
        <fullName evidence="1">Uncharacterized protein</fullName>
    </submittedName>
</protein>